<dbReference type="InterPro" id="IPR050983">
    <property type="entry name" value="GST_Omega/HSP26"/>
</dbReference>
<dbReference type="Pfam" id="PF13417">
    <property type="entry name" value="GST_N_3"/>
    <property type="match status" value="1"/>
</dbReference>
<evidence type="ECO:0000256" key="1">
    <source>
        <dbReference type="ARBA" id="ARBA00011067"/>
    </source>
</evidence>
<evidence type="ECO:0000259" key="4">
    <source>
        <dbReference type="PROSITE" id="PS50404"/>
    </source>
</evidence>
<dbReference type="Pfam" id="PF13410">
    <property type="entry name" value="GST_C_2"/>
    <property type="match status" value="1"/>
</dbReference>
<proteinExistence type="inferred from homology"/>
<dbReference type="SFLD" id="SFLDS00019">
    <property type="entry name" value="Glutathione_Transferase_(cytos"/>
    <property type="match status" value="1"/>
</dbReference>
<dbReference type="CDD" id="cd03184">
    <property type="entry name" value="GST_C_Omega"/>
    <property type="match status" value="1"/>
</dbReference>
<evidence type="ECO:0000256" key="2">
    <source>
        <dbReference type="ARBA" id="ARBA00023002"/>
    </source>
</evidence>
<keyword evidence="6" id="KW-0808">Transferase</keyword>
<dbReference type="FunFam" id="1.20.1050.10:FF:000009">
    <property type="entry name" value="Glutathione S-transferase omega-1"/>
    <property type="match status" value="1"/>
</dbReference>
<dbReference type="FunFam" id="3.40.30.10:FF:000123">
    <property type="entry name" value="Glutathione transferase o1"/>
    <property type="match status" value="1"/>
</dbReference>
<evidence type="ECO:0000256" key="3">
    <source>
        <dbReference type="SAM" id="MobiDB-lite"/>
    </source>
</evidence>
<organism evidence="6 7">
    <name type="scientific">Atta colombica</name>
    <dbReference type="NCBI Taxonomy" id="520822"/>
    <lineage>
        <taxon>Eukaryota</taxon>
        <taxon>Metazoa</taxon>
        <taxon>Ecdysozoa</taxon>
        <taxon>Arthropoda</taxon>
        <taxon>Hexapoda</taxon>
        <taxon>Insecta</taxon>
        <taxon>Pterygota</taxon>
        <taxon>Neoptera</taxon>
        <taxon>Endopterygota</taxon>
        <taxon>Hymenoptera</taxon>
        <taxon>Apocrita</taxon>
        <taxon>Aculeata</taxon>
        <taxon>Formicoidea</taxon>
        <taxon>Formicidae</taxon>
        <taxon>Myrmicinae</taxon>
        <taxon>Atta</taxon>
    </lineage>
</organism>
<accession>A0A195B2Q1</accession>
<dbReference type="PANTHER" id="PTHR43968:SF6">
    <property type="entry name" value="GLUTATHIONE S-TRANSFERASE OMEGA"/>
    <property type="match status" value="1"/>
</dbReference>
<keyword evidence="7" id="KW-1185">Reference proteome</keyword>
<keyword evidence="2" id="KW-0560">Oxidoreductase</keyword>
<dbReference type="InterPro" id="IPR036249">
    <property type="entry name" value="Thioredoxin-like_sf"/>
</dbReference>
<feature type="domain" description="GST C-terminal" evidence="5">
    <location>
        <begin position="136"/>
        <end position="259"/>
    </location>
</feature>
<dbReference type="PANTHER" id="PTHR43968">
    <property type="match status" value="1"/>
</dbReference>
<dbReference type="GO" id="GO:0004364">
    <property type="term" value="F:glutathione transferase activity"/>
    <property type="evidence" value="ECO:0007669"/>
    <property type="project" value="InterPro"/>
</dbReference>
<dbReference type="GO" id="GO:0005737">
    <property type="term" value="C:cytoplasm"/>
    <property type="evidence" value="ECO:0007669"/>
    <property type="project" value="InterPro"/>
</dbReference>
<comment type="similarity">
    <text evidence="1">Belongs to the GST superfamily. Omega family.</text>
</comment>
<dbReference type="SUPFAM" id="SSF47616">
    <property type="entry name" value="GST C-terminal domain-like"/>
    <property type="match status" value="1"/>
</dbReference>
<dbReference type="Gene3D" id="3.40.30.10">
    <property type="entry name" value="Glutaredoxin"/>
    <property type="match status" value="1"/>
</dbReference>
<feature type="region of interest" description="Disordered" evidence="3">
    <location>
        <begin position="1"/>
        <end position="46"/>
    </location>
</feature>
<dbReference type="CDD" id="cd03055">
    <property type="entry name" value="GST_N_Omega"/>
    <property type="match status" value="1"/>
</dbReference>
<evidence type="ECO:0000313" key="6">
    <source>
        <dbReference type="EMBL" id="KYM78756.1"/>
    </source>
</evidence>
<evidence type="ECO:0000313" key="7">
    <source>
        <dbReference type="Proteomes" id="UP000078540"/>
    </source>
</evidence>
<name>A0A195B2Q1_9HYME</name>
<feature type="compositionally biased region" description="Basic and acidic residues" evidence="3">
    <location>
        <begin position="1"/>
        <end position="10"/>
    </location>
</feature>
<dbReference type="GO" id="GO:0045174">
    <property type="term" value="F:glutathione dehydrogenase (ascorbate) activity"/>
    <property type="evidence" value="ECO:0007669"/>
    <property type="project" value="TreeGrafter"/>
</dbReference>
<dbReference type="AlphaFoldDB" id="A0A195B2Q1"/>
<dbReference type="Gene3D" id="1.20.1050.10">
    <property type="match status" value="1"/>
</dbReference>
<dbReference type="PROSITE" id="PS50405">
    <property type="entry name" value="GST_CTER"/>
    <property type="match status" value="1"/>
</dbReference>
<evidence type="ECO:0000259" key="5">
    <source>
        <dbReference type="PROSITE" id="PS50405"/>
    </source>
</evidence>
<dbReference type="InterPro" id="IPR040079">
    <property type="entry name" value="Glutathione_S-Trfase"/>
</dbReference>
<dbReference type="STRING" id="520822.A0A195B2Q1"/>
<dbReference type="Proteomes" id="UP000078540">
    <property type="component" value="Unassembled WGS sequence"/>
</dbReference>
<dbReference type="SUPFAM" id="SSF52833">
    <property type="entry name" value="Thioredoxin-like"/>
    <property type="match status" value="1"/>
</dbReference>
<dbReference type="SFLD" id="SFLDG00358">
    <property type="entry name" value="Main_(cytGST)"/>
    <property type="match status" value="1"/>
</dbReference>
<dbReference type="InterPro" id="IPR010987">
    <property type="entry name" value="Glutathione-S-Trfase_C-like"/>
</dbReference>
<dbReference type="InterPro" id="IPR004045">
    <property type="entry name" value="Glutathione_S-Trfase_N"/>
</dbReference>
<dbReference type="InterPro" id="IPR005442">
    <property type="entry name" value="GST_omega"/>
</dbReference>
<dbReference type="PROSITE" id="PS50404">
    <property type="entry name" value="GST_NTER"/>
    <property type="match status" value="1"/>
</dbReference>
<protein>
    <submittedName>
        <fullName evidence="6">Glutathione S-transferase omega-1</fullName>
    </submittedName>
</protein>
<dbReference type="PRINTS" id="PR01625">
    <property type="entry name" value="GSTRNSFRASEO"/>
</dbReference>
<dbReference type="InterPro" id="IPR036282">
    <property type="entry name" value="Glutathione-S-Trfase_C_sf"/>
</dbReference>
<sequence>MRRREWRGDTKNGCSVMEVEEEENEGRGTRRQDRRKISRGTHGSVPPPVVPGKIRLYSMRFCPYAQRIHLVLDAKQIPYDVVYVNLTHKPDWLMEKSPLNKVPCIELEEGETLYESLIIAEYLDDTYPQNKLYPNSSLAKAKDKLLIDRFNAVIATMYKGYSETALVQDVFNEVLTGLELFDRELAKRGTPFFGGSKPGMLDLMIWPWCERADVIRIIKGEQYVLPRDRFLRLLEWRIAMKEDPAVSGSFLDAEMHAQFMRSRLVGTPQYDLIANS</sequence>
<dbReference type="EMBL" id="KQ976641">
    <property type="protein sequence ID" value="KYM78756.1"/>
    <property type="molecule type" value="Genomic_DNA"/>
</dbReference>
<gene>
    <name evidence="6" type="ORF">ALC53_10810</name>
</gene>
<dbReference type="GO" id="GO:0006749">
    <property type="term" value="P:glutathione metabolic process"/>
    <property type="evidence" value="ECO:0007669"/>
    <property type="project" value="TreeGrafter"/>
</dbReference>
<feature type="domain" description="GST N-terminal" evidence="4">
    <location>
        <begin position="52"/>
        <end position="131"/>
    </location>
</feature>
<reference evidence="6 7" key="1">
    <citation type="submission" date="2015-09" db="EMBL/GenBank/DDBJ databases">
        <title>Atta colombica WGS genome.</title>
        <authorList>
            <person name="Nygaard S."/>
            <person name="Hu H."/>
            <person name="Boomsma J."/>
            <person name="Zhang G."/>
        </authorList>
    </citation>
    <scope>NUCLEOTIDE SEQUENCE [LARGE SCALE GENOMIC DNA]</scope>
    <source>
        <strain evidence="6">Treedump-2</strain>
        <tissue evidence="6">Whole body</tissue>
    </source>
</reference>